<dbReference type="EMBL" id="NJET01000076">
    <property type="protein sequence ID" value="PHH62275.1"/>
    <property type="molecule type" value="Genomic_DNA"/>
</dbReference>
<dbReference type="AlphaFoldDB" id="A0A2C5XYD4"/>
<sequence>MTIHLADLDAHEQPPDHLRAEWKHFSRLDASALTHHDAISHPQSCPSFIPSGSISRAQASDAYSILSPSLSHLATSDIPILFHPLLPDLFIIPNLVPPPVQSVLLDRLLHQHLSQPAHQTNLHLHYRIPYPPSGASFFSLPPSEPFLPLDPAVHKTLSAQQVLNRRLHWLTLGGQYDWTRRIYPDEQQPQFPPDIARFLAALFPDTVPQAAIVNLYSPGDTMMMHRDVSEHSSRGLVSLSLGCDGLFMIAPSSPPCTCPNNGHALDSSHHGSNCQAAREKLKDPDYLVLKLGSGDAIYMTGQSRYAWHGVPKVLKDTCPPELADWPACHGQYADWKGWLRNKRVNLNVRQMQD</sequence>
<evidence type="ECO:0000256" key="7">
    <source>
        <dbReference type="ARBA" id="ARBA00023026"/>
    </source>
</evidence>
<dbReference type="SUPFAM" id="SSF51197">
    <property type="entry name" value="Clavaminate synthase-like"/>
    <property type="match status" value="1"/>
</dbReference>
<proteinExistence type="inferred from homology"/>
<keyword evidence="5" id="KW-0560">Oxidoreductase</keyword>
<comment type="cofactor">
    <cofactor evidence="9">
        <name>Fe(2+)</name>
        <dbReference type="ChEBI" id="CHEBI:29033"/>
    </cofactor>
    <text evidence="9">Binds 1 Fe(2+) ion per subunit.</text>
</comment>
<feature type="binding site" evidence="9">
    <location>
        <position position="227"/>
    </location>
    <ligand>
        <name>Fe cation</name>
        <dbReference type="ChEBI" id="CHEBI:24875"/>
        <note>catalytic</note>
    </ligand>
</feature>
<evidence type="ECO:0000256" key="4">
    <source>
        <dbReference type="ARBA" id="ARBA00022964"/>
    </source>
</evidence>
<keyword evidence="7" id="KW-0843">Virulence</keyword>
<organism evidence="11 12">
    <name type="scientific">Ophiocordyceps australis</name>
    <dbReference type="NCBI Taxonomy" id="1399860"/>
    <lineage>
        <taxon>Eukaryota</taxon>
        <taxon>Fungi</taxon>
        <taxon>Dikarya</taxon>
        <taxon>Ascomycota</taxon>
        <taxon>Pezizomycotina</taxon>
        <taxon>Sordariomycetes</taxon>
        <taxon>Hypocreomycetidae</taxon>
        <taxon>Hypocreales</taxon>
        <taxon>Ophiocordycipitaceae</taxon>
        <taxon>Ophiocordyceps</taxon>
    </lineage>
</organism>
<keyword evidence="12" id="KW-1185">Reference proteome</keyword>
<evidence type="ECO:0000313" key="11">
    <source>
        <dbReference type="EMBL" id="PHH62275.1"/>
    </source>
</evidence>
<dbReference type="PANTHER" id="PTHR16557:SF2">
    <property type="entry name" value="NUCLEIC ACID DIOXYGENASE ALKBH1"/>
    <property type="match status" value="1"/>
</dbReference>
<dbReference type="InterPro" id="IPR037151">
    <property type="entry name" value="AlkB-like_sf"/>
</dbReference>
<dbReference type="InterPro" id="IPR005123">
    <property type="entry name" value="Oxoglu/Fe-dep_dioxygenase_dom"/>
</dbReference>
<evidence type="ECO:0000256" key="2">
    <source>
        <dbReference type="ARBA" id="ARBA00012931"/>
    </source>
</evidence>
<dbReference type="GO" id="GO:0046872">
    <property type="term" value="F:metal ion binding"/>
    <property type="evidence" value="ECO:0007669"/>
    <property type="project" value="UniProtKB-KW"/>
</dbReference>
<evidence type="ECO:0000256" key="8">
    <source>
        <dbReference type="ARBA" id="ARBA00047565"/>
    </source>
</evidence>
<feature type="binding site" evidence="9">
    <location>
        <position position="308"/>
    </location>
    <ligand>
        <name>Fe cation</name>
        <dbReference type="ChEBI" id="CHEBI:24875"/>
        <note>catalytic</note>
    </ligand>
</feature>
<protein>
    <recommendedName>
        <fullName evidence="2">mRNA N(6)-methyladenine demethylase</fullName>
        <ecNumber evidence="2">1.14.11.53</ecNumber>
    </recommendedName>
</protein>
<dbReference type="GO" id="GO:0005737">
    <property type="term" value="C:cytoplasm"/>
    <property type="evidence" value="ECO:0007669"/>
    <property type="project" value="TreeGrafter"/>
</dbReference>
<comment type="catalytic activity">
    <reaction evidence="8">
        <text>an N(6)-methyladenosine in mRNA + 2-oxoglutarate + O2 = an adenosine in mRNA + formaldehyde + succinate + CO2</text>
        <dbReference type="Rhea" id="RHEA:49520"/>
        <dbReference type="Rhea" id="RHEA-COMP:12414"/>
        <dbReference type="Rhea" id="RHEA-COMP:12417"/>
        <dbReference type="ChEBI" id="CHEBI:15379"/>
        <dbReference type="ChEBI" id="CHEBI:16526"/>
        <dbReference type="ChEBI" id="CHEBI:16810"/>
        <dbReference type="ChEBI" id="CHEBI:16842"/>
        <dbReference type="ChEBI" id="CHEBI:30031"/>
        <dbReference type="ChEBI" id="CHEBI:74411"/>
        <dbReference type="ChEBI" id="CHEBI:74449"/>
        <dbReference type="EC" id="1.14.11.53"/>
    </reaction>
    <physiologicalReaction direction="left-to-right" evidence="8">
        <dbReference type="Rhea" id="RHEA:49521"/>
    </physiologicalReaction>
</comment>
<comment type="caution">
    <text evidence="11">The sequence shown here is derived from an EMBL/GenBank/DDBJ whole genome shotgun (WGS) entry which is preliminary data.</text>
</comment>
<dbReference type="InterPro" id="IPR004574">
    <property type="entry name" value="Alkb"/>
</dbReference>
<evidence type="ECO:0000256" key="6">
    <source>
        <dbReference type="ARBA" id="ARBA00023004"/>
    </source>
</evidence>
<dbReference type="EC" id="1.14.11.53" evidence="2"/>
<keyword evidence="3 9" id="KW-0479">Metal-binding</keyword>
<dbReference type="OrthoDB" id="6614653at2759"/>
<accession>A0A2C5XYD4</accession>
<name>A0A2C5XYD4_9HYPO</name>
<reference evidence="11 12" key="1">
    <citation type="submission" date="2017-06" db="EMBL/GenBank/DDBJ databases">
        <title>Ant-infecting Ophiocordyceps genomes reveal a high diversity of potential behavioral manipulation genes and a possible major role for enterotoxins.</title>
        <authorList>
            <person name="De Bekker C."/>
            <person name="Evans H.C."/>
            <person name="Brachmann A."/>
            <person name="Hughes D.P."/>
        </authorList>
    </citation>
    <scope>NUCLEOTIDE SEQUENCE [LARGE SCALE GENOMIC DNA]</scope>
    <source>
        <strain evidence="11 12">Map64</strain>
    </source>
</reference>
<feature type="domain" description="Fe2OG dioxygenase" evidence="10">
    <location>
        <begin position="207"/>
        <end position="352"/>
    </location>
</feature>
<dbReference type="STRING" id="1399860.A0A2C5XYD4"/>
<dbReference type="Proteomes" id="UP000226192">
    <property type="component" value="Unassembled WGS sequence"/>
</dbReference>
<feature type="binding site" evidence="9">
    <location>
        <position position="225"/>
    </location>
    <ligand>
        <name>Fe cation</name>
        <dbReference type="ChEBI" id="CHEBI:24875"/>
        <note>catalytic</note>
    </ligand>
</feature>
<comment type="similarity">
    <text evidence="1">Belongs to the alkB family.</text>
</comment>
<dbReference type="GO" id="GO:1990931">
    <property type="term" value="F:mRNA N6-methyladenosine dioxygenase activity"/>
    <property type="evidence" value="ECO:0007669"/>
    <property type="project" value="UniProtKB-EC"/>
</dbReference>
<dbReference type="FunFam" id="2.60.120.590:FF:000014">
    <property type="entry name" value="Oxidoreductase, 2OG-Fe(II) oxygenase family family"/>
    <property type="match status" value="1"/>
</dbReference>
<dbReference type="PROSITE" id="PS51471">
    <property type="entry name" value="FE2OG_OXY"/>
    <property type="match status" value="1"/>
</dbReference>
<evidence type="ECO:0000256" key="9">
    <source>
        <dbReference type="PIRSR" id="PIRSR604574-2"/>
    </source>
</evidence>
<evidence type="ECO:0000259" key="10">
    <source>
        <dbReference type="PROSITE" id="PS51471"/>
    </source>
</evidence>
<dbReference type="GO" id="GO:0005634">
    <property type="term" value="C:nucleus"/>
    <property type="evidence" value="ECO:0007669"/>
    <property type="project" value="TreeGrafter"/>
</dbReference>
<keyword evidence="6 9" id="KW-0408">Iron</keyword>
<dbReference type="InterPro" id="IPR027450">
    <property type="entry name" value="AlkB-like"/>
</dbReference>
<evidence type="ECO:0000256" key="5">
    <source>
        <dbReference type="ARBA" id="ARBA00023002"/>
    </source>
</evidence>
<dbReference type="Pfam" id="PF13532">
    <property type="entry name" value="2OG-FeII_Oxy_2"/>
    <property type="match status" value="1"/>
</dbReference>
<dbReference type="PANTHER" id="PTHR16557">
    <property type="entry name" value="ALKYLATED DNA REPAIR PROTEIN ALKB-RELATED"/>
    <property type="match status" value="1"/>
</dbReference>
<dbReference type="Gene3D" id="2.60.120.590">
    <property type="entry name" value="Alpha-ketoglutarate-dependent dioxygenase AlkB-like"/>
    <property type="match status" value="1"/>
</dbReference>
<evidence type="ECO:0000256" key="3">
    <source>
        <dbReference type="ARBA" id="ARBA00022723"/>
    </source>
</evidence>
<gene>
    <name evidence="11" type="ORF">CDD81_7263</name>
</gene>
<evidence type="ECO:0000313" key="12">
    <source>
        <dbReference type="Proteomes" id="UP000226192"/>
    </source>
</evidence>
<keyword evidence="4" id="KW-0223">Dioxygenase</keyword>
<evidence type="ECO:0000256" key="1">
    <source>
        <dbReference type="ARBA" id="ARBA00007879"/>
    </source>
</evidence>